<accession>A0A7E6ET15</accession>
<reference evidence="4" key="1">
    <citation type="submission" date="2025-08" db="UniProtKB">
        <authorList>
            <consortium name="RefSeq"/>
        </authorList>
    </citation>
    <scope>IDENTIFICATION</scope>
</reference>
<feature type="compositionally biased region" description="Low complexity" evidence="1">
    <location>
        <begin position="229"/>
        <end position="244"/>
    </location>
</feature>
<feature type="compositionally biased region" description="Pro residues" evidence="1">
    <location>
        <begin position="468"/>
        <end position="484"/>
    </location>
</feature>
<feature type="compositionally biased region" description="Low complexity" evidence="1">
    <location>
        <begin position="273"/>
        <end position="289"/>
    </location>
</feature>
<name>A0A7E6ET15_9MOLL</name>
<dbReference type="RefSeq" id="XP_036358484.1">
    <property type="nucleotide sequence ID" value="XM_036502591.1"/>
</dbReference>
<dbReference type="AlphaFoldDB" id="A0A7E6ET15"/>
<evidence type="ECO:0000313" key="3">
    <source>
        <dbReference type="Proteomes" id="UP000515154"/>
    </source>
</evidence>
<keyword evidence="2" id="KW-0812">Transmembrane</keyword>
<feature type="region of interest" description="Disordered" evidence="1">
    <location>
        <begin position="178"/>
        <end position="289"/>
    </location>
</feature>
<keyword evidence="2" id="KW-1133">Transmembrane helix</keyword>
<feature type="compositionally biased region" description="Low complexity" evidence="1">
    <location>
        <begin position="309"/>
        <end position="322"/>
    </location>
</feature>
<feature type="compositionally biased region" description="Polar residues" evidence="1">
    <location>
        <begin position="516"/>
        <end position="530"/>
    </location>
</feature>
<feature type="region of interest" description="Disordered" evidence="1">
    <location>
        <begin position="667"/>
        <end position="696"/>
    </location>
</feature>
<keyword evidence="3" id="KW-1185">Reference proteome</keyword>
<feature type="transmembrane region" description="Helical" evidence="2">
    <location>
        <begin position="7"/>
        <end position="28"/>
    </location>
</feature>
<feature type="region of interest" description="Disordered" evidence="1">
    <location>
        <begin position="461"/>
        <end position="570"/>
    </location>
</feature>
<feature type="compositionally biased region" description="Low complexity" evidence="1">
    <location>
        <begin position="531"/>
        <end position="562"/>
    </location>
</feature>
<sequence length="847" mass="93577">MATTRPAYVFTSCFCLVQSLLFMLFLIWNVSTSPTIPSSSSPSLSSSSSPLSSAASPPSPSAAAGAAVVTTVPSTSFNLPASSPYQHFQLPAFPPSSTSPPLSSSSFSSSPSLLSASPSSRSLSSRVLSHTPPALATMQLLLSGKQPSLVPGFNNNSAVSASIRSDKFSVASENGSITATANNTNANTTNNNTTASNNNNNNNGINNNETNRIITDNGSQRNYYHQNEQRQTQQQQQQQQQNQQGHKKSENQQRWRHRQQEREHKKEQKRKPQTQQQQQQQHQQQQQQQPQLLILLQKEERRTLRRLQKQQQQQQQQQQQHQKQQHYHQHQKQQQLRHQQQQQHRQQNLLQLHGLNSTQQTQPKYGNLYKQQQRGRNSSLAYLNQFYRWSQGIPTKQRDQQTHNGYSDYNGLTNSSSLSNLTSSEHVRAVNNTRTLLSSLYTNIVGNITHTNKTDVTMHALTNASSPSPSPSPSLTPTPTPPPLSLSSSSSSPSSSSSSSSSLSSPSHPSLAFDPLSTSPLTSTAQSTKTLITSSHPSLISSTSTSSSSSSLPSSSSSLSSSTPPPSLTSRTKNYLSTLLLSSSTLSSVFSSLNVKANPLKELFRVEKSEKHAKNNWDFEDKRGNVGGNETDISLKDKTETETQQPRGAVFTGHNRDTVKLNKTLKPHNHTHRRLYDSNNNKNNTFNKNNKSLPEMDTYTNTRPAISKETFVSGHLLSVLTSKADHVAGKDRPLRIITGITNRDLSVTGTPETHTPLKKSDMQMTQNSTKGRDTNVLQVKLHSSKNISKNFSADTDTVNRDKESNRKAISDRGDYDIHEKLSNATVEKNISSPMDLVRIKQSGRACV</sequence>
<evidence type="ECO:0000256" key="1">
    <source>
        <dbReference type="SAM" id="MobiDB-lite"/>
    </source>
</evidence>
<feature type="compositionally biased region" description="Polar residues" evidence="1">
    <location>
        <begin position="212"/>
        <end position="225"/>
    </location>
</feature>
<keyword evidence="2" id="KW-0472">Membrane</keyword>
<feature type="compositionally biased region" description="Low complexity" evidence="1">
    <location>
        <begin position="178"/>
        <end position="211"/>
    </location>
</feature>
<feature type="compositionally biased region" description="Low complexity" evidence="1">
    <location>
        <begin position="485"/>
        <end position="511"/>
    </location>
</feature>
<feature type="compositionally biased region" description="Basic and acidic residues" evidence="1">
    <location>
        <begin position="797"/>
        <end position="811"/>
    </location>
</feature>
<feature type="compositionally biased region" description="Low complexity" evidence="1">
    <location>
        <begin position="332"/>
        <end position="346"/>
    </location>
</feature>
<protein>
    <submittedName>
        <fullName evidence="4">Uncharacterized protein</fullName>
    </submittedName>
</protein>
<evidence type="ECO:0000256" key="2">
    <source>
        <dbReference type="SAM" id="Phobius"/>
    </source>
</evidence>
<feature type="region of interest" description="Disordered" evidence="1">
    <location>
        <begin position="790"/>
        <end position="811"/>
    </location>
</feature>
<feature type="compositionally biased region" description="Basic and acidic residues" evidence="1">
    <location>
        <begin position="247"/>
        <end position="266"/>
    </location>
</feature>
<dbReference type="Proteomes" id="UP000515154">
    <property type="component" value="Linkage group LG4"/>
</dbReference>
<feature type="region of interest" description="Disordered" evidence="1">
    <location>
        <begin position="747"/>
        <end position="768"/>
    </location>
</feature>
<evidence type="ECO:0000313" key="4">
    <source>
        <dbReference type="RefSeq" id="XP_036358484.1"/>
    </source>
</evidence>
<organism evidence="3 4">
    <name type="scientific">Octopus sinensis</name>
    <name type="common">East Asian common octopus</name>
    <dbReference type="NCBI Taxonomy" id="2607531"/>
    <lineage>
        <taxon>Eukaryota</taxon>
        <taxon>Metazoa</taxon>
        <taxon>Spiralia</taxon>
        <taxon>Lophotrochozoa</taxon>
        <taxon>Mollusca</taxon>
        <taxon>Cephalopoda</taxon>
        <taxon>Coleoidea</taxon>
        <taxon>Octopodiformes</taxon>
        <taxon>Octopoda</taxon>
        <taxon>Incirrata</taxon>
        <taxon>Octopodidae</taxon>
        <taxon>Octopus</taxon>
    </lineage>
</organism>
<gene>
    <name evidence="4" type="primary">LOC115210887</name>
</gene>
<feature type="region of interest" description="Disordered" evidence="1">
    <location>
        <begin position="304"/>
        <end position="346"/>
    </location>
</feature>
<feature type="compositionally biased region" description="Low complexity" evidence="1">
    <location>
        <begin position="679"/>
        <end position="691"/>
    </location>
</feature>
<proteinExistence type="predicted"/>